<organism evidence="5 6">
    <name type="scientific">Candidatus Methylobacter oryzae</name>
    <dbReference type="NCBI Taxonomy" id="2497749"/>
    <lineage>
        <taxon>Bacteria</taxon>
        <taxon>Pseudomonadati</taxon>
        <taxon>Pseudomonadota</taxon>
        <taxon>Gammaproteobacteria</taxon>
        <taxon>Methylococcales</taxon>
        <taxon>Methylococcaceae</taxon>
        <taxon>Methylobacter</taxon>
    </lineage>
</organism>
<evidence type="ECO:0000256" key="2">
    <source>
        <dbReference type="SAM" id="MobiDB-lite"/>
    </source>
</evidence>
<keyword evidence="3" id="KW-1133">Transmembrane helix</keyword>
<feature type="region of interest" description="Disordered" evidence="2">
    <location>
        <begin position="435"/>
        <end position="483"/>
    </location>
</feature>
<keyword evidence="3" id="KW-0472">Membrane</keyword>
<evidence type="ECO:0000313" key="6">
    <source>
        <dbReference type="Proteomes" id="UP000733744"/>
    </source>
</evidence>
<reference evidence="5 6" key="1">
    <citation type="journal article" date="2019" name="Antonie Van Leeuwenhoek">
        <title>Description of 'Ca. Methylobacter oryzae' KRF1, a novel species from the environmentally important Methylobacter clade 2.</title>
        <authorList>
            <person name="Khatri K."/>
            <person name="Mohite J.A."/>
            <person name="Pandit P.S."/>
            <person name="Bahulikar R."/>
            <person name="Rahalkar M.C."/>
        </authorList>
    </citation>
    <scope>NUCLEOTIDE SEQUENCE [LARGE SCALE GENOMIC DNA]</scope>
    <source>
        <strain evidence="5 6">KRF1</strain>
    </source>
</reference>
<keyword evidence="6" id="KW-1185">Reference proteome</keyword>
<gene>
    <name evidence="5" type="ORF">EKO24_010830</name>
</gene>
<dbReference type="InterPro" id="IPR001623">
    <property type="entry name" value="DnaJ_domain"/>
</dbReference>
<comment type="caution">
    <text evidence="5">The sequence shown here is derived from an EMBL/GenBank/DDBJ whole genome shotgun (WGS) entry which is preliminary data.</text>
</comment>
<dbReference type="Gene3D" id="1.10.287.110">
    <property type="entry name" value="DnaJ domain"/>
    <property type="match status" value="1"/>
</dbReference>
<accession>A0ABY3CA55</accession>
<protein>
    <recommendedName>
        <fullName evidence="4">J domain-containing protein</fullName>
    </recommendedName>
</protein>
<name>A0ABY3CA55_9GAMM</name>
<keyword evidence="1" id="KW-0143">Chaperone</keyword>
<evidence type="ECO:0000256" key="1">
    <source>
        <dbReference type="ARBA" id="ARBA00023186"/>
    </source>
</evidence>
<feature type="transmembrane region" description="Helical" evidence="3">
    <location>
        <begin position="195"/>
        <end position="228"/>
    </location>
</feature>
<dbReference type="RefSeq" id="WP_127029981.1">
    <property type="nucleotide sequence ID" value="NZ_RYFG02000094.1"/>
</dbReference>
<feature type="transmembrane region" description="Helical" evidence="3">
    <location>
        <begin position="248"/>
        <end position="269"/>
    </location>
</feature>
<proteinExistence type="predicted"/>
<evidence type="ECO:0000313" key="5">
    <source>
        <dbReference type="EMBL" id="TRW94893.1"/>
    </source>
</evidence>
<evidence type="ECO:0000259" key="4">
    <source>
        <dbReference type="PROSITE" id="PS50076"/>
    </source>
</evidence>
<dbReference type="SUPFAM" id="SSF46565">
    <property type="entry name" value="Chaperone J-domain"/>
    <property type="match status" value="1"/>
</dbReference>
<evidence type="ECO:0000256" key="3">
    <source>
        <dbReference type="SAM" id="Phobius"/>
    </source>
</evidence>
<keyword evidence="3" id="KW-0812">Transmembrane</keyword>
<dbReference type="CDD" id="cd06257">
    <property type="entry name" value="DnaJ"/>
    <property type="match status" value="1"/>
</dbReference>
<sequence>MSEFSEPAGKTYYELFGIANDADYSAIKKAYDEEYRKYLTAKDQARWLRVSEGWEVLKDQARRADYDRKIKEQDRNPVLKVIRRMDEHYVYKNVKKGTAFTETIVIKNTHKGRLKGKIFSDAEWLAPDRDDLSFQHEQALDIHVLTSKIPANCYDAKGTVTIDTNGGLPYSIPFRVVLADIDVAAGKFRKTYVPVAVAGAGFIGSFSGLTLPLLLIGAVSTGAVFYAAAKFIVKTCLQNGLNIVKLPAVFIQAFAGCLAALALLFHSGFNPMPRPEKLDIPFLPENPPLAAIPQPEPLPAAPEPIIENHDRQANPADDGAPANETIALPGSVINIDSKTTAPNALWEFGFEAAADNLHYGFGCNSRDGVHFRINGNNADWTAGVEAVRTSPGRVTLYFRSADWNFIQKCSSAAHCEQTVCPLAIAVEPYTNPEQAPLAGLSSTTVNPGKTARKKNHPASRSVPKKKNRKPETSSFAPPSRDNL</sequence>
<dbReference type="PROSITE" id="PS50076">
    <property type="entry name" value="DNAJ_2"/>
    <property type="match status" value="1"/>
</dbReference>
<dbReference type="EMBL" id="RYFG02000094">
    <property type="protein sequence ID" value="TRW94893.1"/>
    <property type="molecule type" value="Genomic_DNA"/>
</dbReference>
<feature type="compositionally biased region" description="Basic residues" evidence="2">
    <location>
        <begin position="450"/>
        <end position="468"/>
    </location>
</feature>
<dbReference type="InterPro" id="IPR036869">
    <property type="entry name" value="J_dom_sf"/>
</dbReference>
<dbReference type="Proteomes" id="UP000733744">
    <property type="component" value="Unassembled WGS sequence"/>
</dbReference>
<feature type="domain" description="J" evidence="4">
    <location>
        <begin position="11"/>
        <end position="70"/>
    </location>
</feature>